<dbReference type="GO" id="GO:0016567">
    <property type="term" value="P:protein ubiquitination"/>
    <property type="evidence" value="ECO:0007669"/>
    <property type="project" value="TreeGrafter"/>
</dbReference>
<dbReference type="GO" id="GO:0005737">
    <property type="term" value="C:cytoplasm"/>
    <property type="evidence" value="ECO:0007669"/>
    <property type="project" value="TreeGrafter"/>
</dbReference>
<dbReference type="PANTHER" id="PTHR15710:SF77">
    <property type="entry name" value="RING-H2 FINGER PROTEIN ATL21B"/>
    <property type="match status" value="1"/>
</dbReference>
<dbReference type="OrthoDB" id="3365801at2759"/>
<organism evidence="8 9">
    <name type="scientific">Pisum sativum</name>
    <name type="common">Garden pea</name>
    <name type="synonym">Lathyrus oleraceus</name>
    <dbReference type="NCBI Taxonomy" id="3888"/>
    <lineage>
        <taxon>Eukaryota</taxon>
        <taxon>Viridiplantae</taxon>
        <taxon>Streptophyta</taxon>
        <taxon>Embryophyta</taxon>
        <taxon>Tracheophyta</taxon>
        <taxon>Spermatophyta</taxon>
        <taxon>Magnoliopsida</taxon>
        <taxon>eudicotyledons</taxon>
        <taxon>Gunneridae</taxon>
        <taxon>Pentapetalae</taxon>
        <taxon>rosids</taxon>
        <taxon>fabids</taxon>
        <taxon>Fabales</taxon>
        <taxon>Fabaceae</taxon>
        <taxon>Papilionoideae</taxon>
        <taxon>50 kb inversion clade</taxon>
        <taxon>NPAAA clade</taxon>
        <taxon>Hologalegina</taxon>
        <taxon>IRL clade</taxon>
        <taxon>Fabeae</taxon>
        <taxon>Lathyrus</taxon>
    </lineage>
</organism>
<name>A0A9D5AF48_PEA</name>
<dbReference type="InterPro" id="IPR013083">
    <property type="entry name" value="Znf_RING/FYVE/PHD"/>
</dbReference>
<dbReference type="Gene3D" id="3.30.40.10">
    <property type="entry name" value="Zinc/RING finger domain, C3HC4 (zinc finger)"/>
    <property type="match status" value="1"/>
</dbReference>
<proteinExistence type="predicted"/>
<protein>
    <recommendedName>
        <fullName evidence="2">RING-type E3 ubiquitin transferase</fullName>
        <ecNumber evidence="2">2.3.2.27</ecNumber>
    </recommendedName>
</protein>
<dbReference type="Gramene" id="PSAT_LOCUS22913_t1">
    <property type="protein sequence ID" value="CAL5203869.1"/>
    <property type="gene ID" value="PSAT_LOCUS22913"/>
</dbReference>
<accession>A0A9D5AF48</accession>
<dbReference type="Pfam" id="PF13639">
    <property type="entry name" value="zf-RING_2"/>
    <property type="match status" value="1"/>
</dbReference>
<evidence type="ECO:0000256" key="4">
    <source>
        <dbReference type="ARBA" id="ARBA00022771"/>
    </source>
</evidence>
<dbReference type="PANTHER" id="PTHR15710">
    <property type="entry name" value="E3 UBIQUITIN-PROTEIN LIGASE PRAJA"/>
    <property type="match status" value="1"/>
</dbReference>
<keyword evidence="9" id="KW-1185">Reference proteome</keyword>
<keyword evidence="4 6" id="KW-0863">Zinc-finger</keyword>
<dbReference type="EMBL" id="JAMSHJ010000005">
    <property type="protein sequence ID" value="KAI5405953.1"/>
    <property type="molecule type" value="Genomic_DNA"/>
</dbReference>
<dbReference type="Proteomes" id="UP001058974">
    <property type="component" value="Chromosome 5"/>
</dbReference>
<keyword evidence="5" id="KW-0862">Zinc</keyword>
<evidence type="ECO:0000256" key="5">
    <source>
        <dbReference type="ARBA" id="ARBA00022833"/>
    </source>
</evidence>
<feature type="domain" description="RING-type" evidence="7">
    <location>
        <begin position="191"/>
        <end position="232"/>
    </location>
</feature>
<dbReference type="PROSITE" id="PS50089">
    <property type="entry name" value="ZF_RING_2"/>
    <property type="match status" value="1"/>
</dbReference>
<evidence type="ECO:0000256" key="6">
    <source>
        <dbReference type="PROSITE-ProRule" id="PRU00175"/>
    </source>
</evidence>
<reference evidence="8 9" key="1">
    <citation type="journal article" date="2022" name="Nat. Genet.">
        <title>Improved pea reference genome and pan-genome highlight genomic features and evolutionary characteristics.</title>
        <authorList>
            <person name="Yang T."/>
            <person name="Liu R."/>
            <person name="Luo Y."/>
            <person name="Hu S."/>
            <person name="Wang D."/>
            <person name="Wang C."/>
            <person name="Pandey M.K."/>
            <person name="Ge S."/>
            <person name="Xu Q."/>
            <person name="Li N."/>
            <person name="Li G."/>
            <person name="Huang Y."/>
            <person name="Saxena R.K."/>
            <person name="Ji Y."/>
            <person name="Li M."/>
            <person name="Yan X."/>
            <person name="He Y."/>
            <person name="Liu Y."/>
            <person name="Wang X."/>
            <person name="Xiang C."/>
            <person name="Varshney R.K."/>
            <person name="Ding H."/>
            <person name="Gao S."/>
            <person name="Zong X."/>
        </authorList>
    </citation>
    <scope>NUCLEOTIDE SEQUENCE [LARGE SCALE GENOMIC DNA]</scope>
    <source>
        <strain evidence="8 9">cv. Zhongwan 6</strain>
    </source>
</reference>
<dbReference type="SMART" id="SM00184">
    <property type="entry name" value="RING"/>
    <property type="match status" value="1"/>
</dbReference>
<keyword evidence="3" id="KW-0479">Metal-binding</keyword>
<dbReference type="SUPFAM" id="SSF57850">
    <property type="entry name" value="RING/U-box"/>
    <property type="match status" value="1"/>
</dbReference>
<evidence type="ECO:0000256" key="2">
    <source>
        <dbReference type="ARBA" id="ARBA00012483"/>
    </source>
</evidence>
<evidence type="ECO:0000256" key="3">
    <source>
        <dbReference type="ARBA" id="ARBA00022723"/>
    </source>
</evidence>
<sequence length="241" mass="28044">MMNSMSYNFSWDTFSAPFDENEVRFYQSFEQGHVGDFVRIKVRVKHELCITPQQHPSLILPFDRFLYEQIMFVPYQDFLQHASIYMQVYFPNVIIPHELMYTMLPFLMTYVWDARSSPSGLHYESPRIRVFPLGLDVFVQKLFGQCDNVVINNIIARFDAIGDAQFVPASKEAIESLEKLKIEDGDAIEKCSVCQFEFNVGMEIAKMPCNHLYHQECIVQWLGTSHMCPMCRYPMPTSTSG</sequence>
<dbReference type="InterPro" id="IPR001841">
    <property type="entry name" value="Znf_RING"/>
</dbReference>
<comment type="catalytic activity">
    <reaction evidence="1">
        <text>S-ubiquitinyl-[E2 ubiquitin-conjugating enzyme]-L-cysteine + [acceptor protein]-L-lysine = [E2 ubiquitin-conjugating enzyme]-L-cysteine + N(6)-ubiquitinyl-[acceptor protein]-L-lysine.</text>
        <dbReference type="EC" id="2.3.2.27"/>
    </reaction>
</comment>
<dbReference type="GO" id="GO:0061630">
    <property type="term" value="F:ubiquitin protein ligase activity"/>
    <property type="evidence" value="ECO:0007669"/>
    <property type="project" value="UniProtKB-EC"/>
</dbReference>
<evidence type="ECO:0000259" key="7">
    <source>
        <dbReference type="PROSITE" id="PS50089"/>
    </source>
</evidence>
<dbReference type="Gramene" id="Psat05G0263400-T1">
    <property type="protein sequence ID" value="KAI5405953.1"/>
    <property type="gene ID" value="KIW84_052634"/>
</dbReference>
<gene>
    <name evidence="8" type="ORF">KIW84_052634</name>
</gene>
<evidence type="ECO:0000313" key="8">
    <source>
        <dbReference type="EMBL" id="KAI5405953.1"/>
    </source>
</evidence>
<evidence type="ECO:0000313" key="9">
    <source>
        <dbReference type="Proteomes" id="UP001058974"/>
    </source>
</evidence>
<dbReference type="EC" id="2.3.2.27" evidence="2"/>
<dbReference type="AlphaFoldDB" id="A0A9D5AF48"/>
<dbReference type="Gramene" id="Psat5g087240.1">
    <property type="protein sequence ID" value="Psat5g087240.1.cds1"/>
    <property type="gene ID" value="Psat5g087240"/>
</dbReference>
<comment type="caution">
    <text evidence="8">The sequence shown here is derived from an EMBL/GenBank/DDBJ whole genome shotgun (WGS) entry which is preliminary data.</text>
</comment>
<dbReference type="GO" id="GO:0008270">
    <property type="term" value="F:zinc ion binding"/>
    <property type="evidence" value="ECO:0007669"/>
    <property type="project" value="UniProtKB-KW"/>
</dbReference>
<evidence type="ECO:0000256" key="1">
    <source>
        <dbReference type="ARBA" id="ARBA00000900"/>
    </source>
</evidence>